<reference evidence="2" key="1">
    <citation type="submission" date="2025-08" db="UniProtKB">
        <authorList>
            <consortium name="RefSeq"/>
        </authorList>
    </citation>
    <scope>IDENTIFICATION</scope>
</reference>
<name>A0A6P7SM62_9MOLL</name>
<dbReference type="RefSeq" id="XP_029639093.1">
    <property type="nucleotide sequence ID" value="XM_029783233.2"/>
</dbReference>
<proteinExistence type="predicted"/>
<gene>
    <name evidence="2" type="primary">LOC115214158</name>
</gene>
<sequence length="129" mass="14488">MKTLIGIIVLLTVCYIPLVSCTCNDETVSNANSSCASILDDMGEEERKGAGSFPIVCAYFNDYLKCMNLLISECDKKHLLNFKSFKEFYTRPPYRCRITPTYKGSQQHIAASGWILLFGLAYILLLQIA</sequence>
<organism evidence="1 2">
    <name type="scientific">Octopus sinensis</name>
    <name type="common">East Asian common octopus</name>
    <dbReference type="NCBI Taxonomy" id="2607531"/>
    <lineage>
        <taxon>Eukaryota</taxon>
        <taxon>Metazoa</taxon>
        <taxon>Spiralia</taxon>
        <taxon>Lophotrochozoa</taxon>
        <taxon>Mollusca</taxon>
        <taxon>Cephalopoda</taxon>
        <taxon>Coleoidea</taxon>
        <taxon>Octopodiformes</taxon>
        <taxon>Octopoda</taxon>
        <taxon>Incirrata</taxon>
        <taxon>Octopodidae</taxon>
        <taxon>Octopus</taxon>
    </lineage>
</organism>
<evidence type="ECO:0000313" key="1">
    <source>
        <dbReference type="Proteomes" id="UP000515154"/>
    </source>
</evidence>
<keyword evidence="1" id="KW-1185">Reference proteome</keyword>
<accession>A0A6P7SM62</accession>
<dbReference type="KEGG" id="osn:115214158"/>
<protein>
    <submittedName>
        <fullName evidence="2">Uncharacterized protein LOC115214158</fullName>
    </submittedName>
</protein>
<dbReference type="Proteomes" id="UP000515154">
    <property type="component" value="Linkage group LG7"/>
</dbReference>
<evidence type="ECO:0000313" key="2">
    <source>
        <dbReference type="RefSeq" id="XP_029639093.1"/>
    </source>
</evidence>
<dbReference type="AlphaFoldDB" id="A0A6P7SM62"/>